<dbReference type="GO" id="GO:0004803">
    <property type="term" value="F:transposase activity"/>
    <property type="evidence" value="ECO:0007669"/>
    <property type="project" value="InterPro"/>
</dbReference>
<dbReference type="AlphaFoldDB" id="A0A1L7ALU4"/>
<keyword evidence="1" id="KW-0175">Coiled coil</keyword>
<accession>A0A1L7ALU4</accession>
<sequence length="97" mass="11401">MTQPRRFTKEFEDEAVRLVRTSGRSQREIAEDLGIGLSTLVRWISRSRDRQIDAPDRSGQEDVAAELKRLRRENEILRQERDILKRATAFFAREGSR</sequence>
<dbReference type="Pfam" id="PF01527">
    <property type="entry name" value="HTH_Tnp_1"/>
    <property type="match status" value="1"/>
</dbReference>
<dbReference type="GO" id="GO:0006313">
    <property type="term" value="P:DNA transposition"/>
    <property type="evidence" value="ECO:0007669"/>
    <property type="project" value="InterPro"/>
</dbReference>
<evidence type="ECO:0000313" key="3">
    <source>
        <dbReference type="Proteomes" id="UP000185494"/>
    </source>
</evidence>
<feature type="coiled-coil region" evidence="1">
    <location>
        <begin position="60"/>
        <end position="87"/>
    </location>
</feature>
<proteinExistence type="predicted"/>
<evidence type="ECO:0000256" key="1">
    <source>
        <dbReference type="SAM" id="Coils"/>
    </source>
</evidence>
<dbReference type="InterPro" id="IPR009057">
    <property type="entry name" value="Homeodomain-like_sf"/>
</dbReference>
<dbReference type="InterPro" id="IPR002514">
    <property type="entry name" value="Transposase_8"/>
</dbReference>
<dbReference type="Proteomes" id="UP000185494">
    <property type="component" value="Chromosome 2"/>
</dbReference>
<dbReference type="EMBL" id="CP015584">
    <property type="protein sequence ID" value="APT59741.1"/>
    <property type="molecule type" value="Genomic_DNA"/>
</dbReference>
<dbReference type="SUPFAM" id="SSF46689">
    <property type="entry name" value="Homeodomain-like"/>
    <property type="match status" value="1"/>
</dbReference>
<reference evidence="2 3" key="1">
    <citation type="submission" date="2016-05" db="EMBL/GenBank/DDBJ databases">
        <title>Complete Genome and Methylome Analysis of Psychrotrophic Bacterial Isolates from Antarctic Lake Untersee.</title>
        <authorList>
            <person name="Fomenkov A."/>
            <person name="Akimov V.N."/>
            <person name="Vasilyeva L.V."/>
            <person name="Andersen D."/>
            <person name="Vincze T."/>
            <person name="Roberts R.J."/>
        </authorList>
    </citation>
    <scope>NUCLEOTIDE SEQUENCE [LARGE SCALE GENOMIC DNA]</scope>
    <source>
        <strain evidence="2 3">U14-5</strain>
    </source>
</reference>
<dbReference type="InterPro" id="IPR051839">
    <property type="entry name" value="RD_transcriptional_regulator"/>
</dbReference>
<organism evidence="2 3">
    <name type="scientific">Roseomonas gilardii</name>
    <dbReference type="NCBI Taxonomy" id="257708"/>
    <lineage>
        <taxon>Bacteria</taxon>
        <taxon>Pseudomonadati</taxon>
        <taxon>Pseudomonadota</taxon>
        <taxon>Alphaproteobacteria</taxon>
        <taxon>Acetobacterales</taxon>
        <taxon>Roseomonadaceae</taxon>
        <taxon>Roseomonas</taxon>
    </lineage>
</organism>
<gene>
    <name evidence="2" type="ORF">RGI145_20690</name>
</gene>
<dbReference type="PANTHER" id="PTHR33215">
    <property type="entry name" value="PROTEIN DISTAL ANTENNA"/>
    <property type="match status" value="1"/>
</dbReference>
<dbReference type="Gene3D" id="1.10.10.60">
    <property type="entry name" value="Homeodomain-like"/>
    <property type="match status" value="1"/>
</dbReference>
<name>A0A1L7ALU4_9PROT</name>
<dbReference type="KEGG" id="rgi:RGI145_20690"/>
<evidence type="ECO:0000313" key="2">
    <source>
        <dbReference type="EMBL" id="APT59741.1"/>
    </source>
</evidence>
<dbReference type="PANTHER" id="PTHR33215:SF13">
    <property type="entry name" value="PROTEIN DISTAL ANTENNA"/>
    <property type="match status" value="1"/>
</dbReference>
<dbReference type="GO" id="GO:0003677">
    <property type="term" value="F:DNA binding"/>
    <property type="evidence" value="ECO:0007669"/>
    <property type="project" value="InterPro"/>
</dbReference>
<protein>
    <submittedName>
        <fullName evidence="2">Transposase</fullName>
    </submittedName>
</protein>